<gene>
    <name evidence="3" type="ORF">SAMN04487864_10530</name>
</gene>
<keyword evidence="4" id="KW-1185">Reference proteome</keyword>
<dbReference type="GO" id="GO:0003677">
    <property type="term" value="F:DNA binding"/>
    <property type="evidence" value="ECO:0007669"/>
    <property type="project" value="UniProtKB-KW"/>
</dbReference>
<reference evidence="4" key="1">
    <citation type="submission" date="2016-10" db="EMBL/GenBank/DDBJ databases">
        <authorList>
            <person name="Varghese N."/>
            <person name="Submissions S."/>
        </authorList>
    </citation>
    <scope>NUCLEOTIDE SEQUENCE [LARGE SCALE GENOMIC DNA]</scope>
    <source>
        <strain evidence="4">DSM 11005</strain>
    </source>
</reference>
<dbReference type="SMART" id="SM00530">
    <property type="entry name" value="HTH_XRE"/>
    <property type="match status" value="1"/>
</dbReference>
<accession>A0A1G6KPF7</accession>
<sequence>MKINYQYIGQRIRQERLRNRLSQEQLAELTESSPQYISHIETARKKASLEMILKIANSLDVSVDQLIADNLTSNQYKGDVELSRLFIGCTHYERRIILEIATAARYILEEYRWIMNVNKS</sequence>
<evidence type="ECO:0000259" key="2">
    <source>
        <dbReference type="PROSITE" id="PS50943"/>
    </source>
</evidence>
<dbReference type="AlphaFoldDB" id="A0A1G6KPF7"/>
<dbReference type="InterPro" id="IPR050807">
    <property type="entry name" value="TransReg_Diox_bact_type"/>
</dbReference>
<dbReference type="CDD" id="cd00093">
    <property type="entry name" value="HTH_XRE"/>
    <property type="match status" value="1"/>
</dbReference>
<proteinExistence type="predicted"/>
<dbReference type="EMBL" id="FMYW01000005">
    <property type="protein sequence ID" value="SDC32969.1"/>
    <property type="molecule type" value="Genomic_DNA"/>
</dbReference>
<protein>
    <submittedName>
        <fullName evidence="3">DNA-binding transcriptional regulator, XRE-family HTH domain</fullName>
    </submittedName>
</protein>
<dbReference type="InterPro" id="IPR010982">
    <property type="entry name" value="Lambda_DNA-bd_dom_sf"/>
</dbReference>
<dbReference type="Pfam" id="PF01381">
    <property type="entry name" value="HTH_3"/>
    <property type="match status" value="1"/>
</dbReference>
<dbReference type="RefSeq" id="WP_176760418.1">
    <property type="nucleotide sequence ID" value="NZ_FMYW01000005.1"/>
</dbReference>
<organism evidence="3 4">
    <name type="scientific">Succiniclasticum ruminis</name>
    <dbReference type="NCBI Taxonomy" id="40841"/>
    <lineage>
        <taxon>Bacteria</taxon>
        <taxon>Bacillati</taxon>
        <taxon>Bacillota</taxon>
        <taxon>Negativicutes</taxon>
        <taxon>Acidaminococcales</taxon>
        <taxon>Acidaminococcaceae</taxon>
        <taxon>Succiniclasticum</taxon>
    </lineage>
</organism>
<dbReference type="GO" id="GO:0003700">
    <property type="term" value="F:DNA-binding transcription factor activity"/>
    <property type="evidence" value="ECO:0007669"/>
    <property type="project" value="TreeGrafter"/>
</dbReference>
<name>A0A1G6KPF7_9FIRM</name>
<dbReference type="Gene3D" id="1.10.260.40">
    <property type="entry name" value="lambda repressor-like DNA-binding domains"/>
    <property type="match status" value="1"/>
</dbReference>
<evidence type="ECO:0000313" key="3">
    <source>
        <dbReference type="EMBL" id="SDC32969.1"/>
    </source>
</evidence>
<dbReference type="PANTHER" id="PTHR46797:SF1">
    <property type="entry name" value="METHYLPHOSPHONATE SYNTHASE"/>
    <property type="match status" value="1"/>
</dbReference>
<dbReference type="GO" id="GO:0005829">
    <property type="term" value="C:cytosol"/>
    <property type="evidence" value="ECO:0007669"/>
    <property type="project" value="TreeGrafter"/>
</dbReference>
<keyword evidence="1 3" id="KW-0238">DNA-binding</keyword>
<evidence type="ECO:0000256" key="1">
    <source>
        <dbReference type="ARBA" id="ARBA00023125"/>
    </source>
</evidence>
<dbReference type="InterPro" id="IPR001387">
    <property type="entry name" value="Cro/C1-type_HTH"/>
</dbReference>
<dbReference type="SUPFAM" id="SSF47413">
    <property type="entry name" value="lambda repressor-like DNA-binding domains"/>
    <property type="match status" value="1"/>
</dbReference>
<dbReference type="PANTHER" id="PTHR46797">
    <property type="entry name" value="HTH-TYPE TRANSCRIPTIONAL REGULATOR"/>
    <property type="match status" value="1"/>
</dbReference>
<dbReference type="PROSITE" id="PS50943">
    <property type="entry name" value="HTH_CROC1"/>
    <property type="match status" value="1"/>
</dbReference>
<dbReference type="Proteomes" id="UP000198943">
    <property type="component" value="Unassembled WGS sequence"/>
</dbReference>
<feature type="domain" description="HTH cro/C1-type" evidence="2">
    <location>
        <begin position="12"/>
        <end position="66"/>
    </location>
</feature>
<evidence type="ECO:0000313" key="4">
    <source>
        <dbReference type="Proteomes" id="UP000198943"/>
    </source>
</evidence>